<feature type="transmembrane region" description="Helical" evidence="5">
    <location>
        <begin position="55"/>
        <end position="80"/>
    </location>
</feature>
<keyword evidence="4 5" id="KW-0472">Membrane</keyword>
<evidence type="ECO:0000313" key="6">
    <source>
        <dbReference type="EMBL" id="PIK44696.1"/>
    </source>
</evidence>
<dbReference type="Proteomes" id="UP000230750">
    <property type="component" value="Unassembled WGS sequence"/>
</dbReference>
<evidence type="ECO:0000256" key="3">
    <source>
        <dbReference type="ARBA" id="ARBA00022989"/>
    </source>
</evidence>
<dbReference type="OrthoDB" id="361532at2759"/>
<keyword evidence="3 5" id="KW-1133">Transmembrane helix</keyword>
<dbReference type="Pfam" id="PF15795">
    <property type="entry name" value="Spec3"/>
    <property type="match status" value="1"/>
</dbReference>
<dbReference type="PANTHER" id="PTHR21676">
    <property type="entry name" value="PROTEIN STUM"/>
    <property type="match status" value="1"/>
</dbReference>
<keyword evidence="7" id="KW-1185">Reference proteome</keyword>
<evidence type="ECO:0000313" key="7">
    <source>
        <dbReference type="Proteomes" id="UP000230750"/>
    </source>
</evidence>
<dbReference type="PANTHER" id="PTHR21676:SF1">
    <property type="entry name" value="PROTEIN STUM HOMOLOG"/>
    <property type="match status" value="1"/>
</dbReference>
<accession>A0A2G8K9L1</accession>
<evidence type="ECO:0000256" key="2">
    <source>
        <dbReference type="ARBA" id="ARBA00022692"/>
    </source>
</evidence>
<dbReference type="InterPro" id="IPR026673">
    <property type="entry name" value="SPEC3/Stum"/>
</dbReference>
<organism evidence="6 7">
    <name type="scientific">Stichopus japonicus</name>
    <name type="common">Sea cucumber</name>
    <dbReference type="NCBI Taxonomy" id="307972"/>
    <lineage>
        <taxon>Eukaryota</taxon>
        <taxon>Metazoa</taxon>
        <taxon>Echinodermata</taxon>
        <taxon>Eleutherozoa</taxon>
        <taxon>Echinozoa</taxon>
        <taxon>Holothuroidea</taxon>
        <taxon>Aspidochirotacea</taxon>
        <taxon>Aspidochirotida</taxon>
        <taxon>Stichopodidae</taxon>
        <taxon>Apostichopus</taxon>
    </lineage>
</organism>
<keyword evidence="2 5" id="KW-0812">Transmembrane</keyword>
<dbReference type="EMBL" id="MRZV01000761">
    <property type="protein sequence ID" value="PIK44696.1"/>
    <property type="molecule type" value="Genomic_DNA"/>
</dbReference>
<protein>
    <recommendedName>
        <fullName evidence="8">Protein stum-like</fullName>
    </recommendedName>
</protein>
<name>A0A2G8K9L1_STIJA</name>
<evidence type="ECO:0000256" key="5">
    <source>
        <dbReference type="SAM" id="Phobius"/>
    </source>
</evidence>
<dbReference type="GO" id="GO:0016020">
    <property type="term" value="C:membrane"/>
    <property type="evidence" value="ECO:0007669"/>
    <property type="project" value="UniProtKB-SubCell"/>
</dbReference>
<reference evidence="6 7" key="1">
    <citation type="journal article" date="2017" name="PLoS Biol.">
        <title>The sea cucumber genome provides insights into morphological evolution and visceral regeneration.</title>
        <authorList>
            <person name="Zhang X."/>
            <person name="Sun L."/>
            <person name="Yuan J."/>
            <person name="Sun Y."/>
            <person name="Gao Y."/>
            <person name="Zhang L."/>
            <person name="Li S."/>
            <person name="Dai H."/>
            <person name="Hamel J.F."/>
            <person name="Liu C."/>
            <person name="Yu Y."/>
            <person name="Liu S."/>
            <person name="Lin W."/>
            <person name="Guo K."/>
            <person name="Jin S."/>
            <person name="Xu P."/>
            <person name="Storey K.B."/>
            <person name="Huan P."/>
            <person name="Zhang T."/>
            <person name="Zhou Y."/>
            <person name="Zhang J."/>
            <person name="Lin C."/>
            <person name="Li X."/>
            <person name="Xing L."/>
            <person name="Huo D."/>
            <person name="Sun M."/>
            <person name="Wang L."/>
            <person name="Mercier A."/>
            <person name="Li F."/>
            <person name="Yang H."/>
            <person name="Xiang J."/>
        </authorList>
    </citation>
    <scope>NUCLEOTIDE SEQUENCE [LARGE SCALE GENOMIC DNA]</scope>
    <source>
        <strain evidence="6">Shaxun</strain>
        <tissue evidence="6">Muscle</tissue>
    </source>
</reference>
<evidence type="ECO:0008006" key="8">
    <source>
        <dbReference type="Google" id="ProtNLM"/>
    </source>
</evidence>
<proteinExistence type="predicted"/>
<dbReference type="AlphaFoldDB" id="A0A2G8K9L1"/>
<evidence type="ECO:0000256" key="1">
    <source>
        <dbReference type="ARBA" id="ARBA00004141"/>
    </source>
</evidence>
<comment type="caution">
    <text evidence="6">The sequence shown here is derived from an EMBL/GenBank/DDBJ whole genome shotgun (WGS) entry which is preliminary data.</text>
</comment>
<comment type="subcellular location">
    <subcellularLocation>
        <location evidence="1">Membrane</location>
        <topology evidence="1">Multi-pass membrane protein</topology>
    </subcellularLocation>
</comment>
<gene>
    <name evidence="6" type="ORF">BSL78_18447</name>
</gene>
<evidence type="ECO:0000256" key="4">
    <source>
        <dbReference type="ARBA" id="ARBA00023136"/>
    </source>
</evidence>
<feature type="transmembrane region" description="Helical" evidence="5">
    <location>
        <begin position="92"/>
        <end position="114"/>
    </location>
</feature>
<sequence length="129" mass="13823">MASSSEAGPSTSRPLIKETQWTSVTPGVTSKDVIISVKVKHSPFRGSVPCMPSPLAVICAILNIIIPGSGTFVSAFSVFCCGFAERPACAAFGWNLLAAVLQLLTVIFLVGWIWSIHWGIMFVTLSCEY</sequence>